<dbReference type="PROSITE" id="PS00675">
    <property type="entry name" value="SIGMA54_INTERACT_1"/>
    <property type="match status" value="1"/>
</dbReference>
<dbReference type="EMBL" id="JAMQCR010000001">
    <property type="protein sequence ID" value="MCM2533933.1"/>
    <property type="molecule type" value="Genomic_DNA"/>
</dbReference>
<evidence type="ECO:0000313" key="8">
    <source>
        <dbReference type="Proteomes" id="UP001523262"/>
    </source>
</evidence>
<dbReference type="InterPro" id="IPR003593">
    <property type="entry name" value="AAA+_ATPase"/>
</dbReference>
<dbReference type="InterPro" id="IPR002078">
    <property type="entry name" value="Sigma_54_int"/>
</dbReference>
<keyword evidence="4" id="KW-0238">DNA-binding</keyword>
<protein>
    <submittedName>
        <fullName evidence="7">Sigma-54-dependent Fis family transcriptional regulator</fullName>
    </submittedName>
</protein>
<evidence type="ECO:0000259" key="6">
    <source>
        <dbReference type="PROSITE" id="PS50045"/>
    </source>
</evidence>
<keyword evidence="8" id="KW-1185">Reference proteome</keyword>
<keyword evidence="2" id="KW-0067">ATP-binding</keyword>
<dbReference type="Proteomes" id="UP001523262">
    <property type="component" value="Unassembled WGS sequence"/>
</dbReference>
<accession>A0ABT0WEE9</accession>
<evidence type="ECO:0000313" key="7">
    <source>
        <dbReference type="EMBL" id="MCM2533933.1"/>
    </source>
</evidence>
<dbReference type="Pfam" id="PF02954">
    <property type="entry name" value="HTH_8"/>
    <property type="match status" value="1"/>
</dbReference>
<dbReference type="CDD" id="cd00009">
    <property type="entry name" value="AAA"/>
    <property type="match status" value="1"/>
</dbReference>
<dbReference type="SUPFAM" id="SSF55781">
    <property type="entry name" value="GAF domain-like"/>
    <property type="match status" value="1"/>
</dbReference>
<evidence type="ECO:0000256" key="5">
    <source>
        <dbReference type="ARBA" id="ARBA00023163"/>
    </source>
</evidence>
<organism evidence="7 8">
    <name type="scientific">Neobacillus pocheonensis</name>
    <dbReference type="NCBI Taxonomy" id="363869"/>
    <lineage>
        <taxon>Bacteria</taxon>
        <taxon>Bacillati</taxon>
        <taxon>Bacillota</taxon>
        <taxon>Bacilli</taxon>
        <taxon>Bacillales</taxon>
        <taxon>Bacillaceae</taxon>
        <taxon>Neobacillus</taxon>
    </lineage>
</organism>
<keyword evidence="3" id="KW-0805">Transcription regulation</keyword>
<dbReference type="InterPro" id="IPR009057">
    <property type="entry name" value="Homeodomain-like_sf"/>
</dbReference>
<dbReference type="Gene3D" id="3.40.50.300">
    <property type="entry name" value="P-loop containing nucleotide triphosphate hydrolases"/>
    <property type="match status" value="1"/>
</dbReference>
<evidence type="ECO:0000256" key="1">
    <source>
        <dbReference type="ARBA" id="ARBA00022741"/>
    </source>
</evidence>
<dbReference type="SUPFAM" id="SSF52540">
    <property type="entry name" value="P-loop containing nucleoside triphosphate hydrolases"/>
    <property type="match status" value="1"/>
</dbReference>
<dbReference type="PROSITE" id="PS50045">
    <property type="entry name" value="SIGMA54_INTERACT_4"/>
    <property type="match status" value="1"/>
</dbReference>
<evidence type="ECO:0000256" key="2">
    <source>
        <dbReference type="ARBA" id="ARBA00022840"/>
    </source>
</evidence>
<comment type="caution">
    <text evidence="7">The sequence shown here is derived from an EMBL/GenBank/DDBJ whole genome shotgun (WGS) entry which is preliminary data.</text>
</comment>
<gene>
    <name evidence="7" type="ORF">NDK43_18150</name>
</gene>
<proteinExistence type="predicted"/>
<dbReference type="PROSITE" id="PS00688">
    <property type="entry name" value="SIGMA54_INTERACT_3"/>
    <property type="match status" value="1"/>
</dbReference>
<dbReference type="SUPFAM" id="SSF46689">
    <property type="entry name" value="Homeodomain-like"/>
    <property type="match status" value="1"/>
</dbReference>
<dbReference type="InterPro" id="IPR058031">
    <property type="entry name" value="AAA_lid_NorR"/>
</dbReference>
<dbReference type="PANTHER" id="PTHR32071">
    <property type="entry name" value="TRANSCRIPTIONAL REGULATORY PROTEIN"/>
    <property type="match status" value="1"/>
</dbReference>
<evidence type="ECO:0000256" key="3">
    <source>
        <dbReference type="ARBA" id="ARBA00023015"/>
    </source>
</evidence>
<dbReference type="PANTHER" id="PTHR32071:SF101">
    <property type="entry name" value="ACETOIN DEHYDROGENASE OPERON TRANSCRIPTIONAL ACTIVATOR ACOR"/>
    <property type="match status" value="1"/>
</dbReference>
<dbReference type="Pfam" id="PF25601">
    <property type="entry name" value="AAA_lid_14"/>
    <property type="match status" value="1"/>
</dbReference>
<evidence type="ECO:0000256" key="4">
    <source>
        <dbReference type="ARBA" id="ARBA00023125"/>
    </source>
</evidence>
<name>A0ABT0WEE9_9BACI</name>
<dbReference type="Gene3D" id="1.10.8.60">
    <property type="match status" value="1"/>
</dbReference>
<sequence length="626" mass="71174">MNTTFYLDTWKRFVKEGVLDSARLNKRILESWYRCKKEKVNPYLNKGLHLLTEEQLYTKKDKNSLLIEIASPHLNKMDQAIKDSGMMALLVDPDGYVLSLTGNEKTLMDARRINFVEGVRWTEGEVGTNAIGTAIQTKEAVIINGAEHYSVASHKWSCSATPIFHDNGSLMGVIDVSCPVEYSHPFMLGMVTSIAFAIEKEVSRRSYRKEIAHIQQASELAQTHRTHLFIVCNQNQIIISASKPVREKFPQLVGMNLHEIIHNGYHIDIETPFLSKDDNSIIGSCFFLSEGFIHHQNSLYASSIPSQPLVFKGECGTSKAFQHTLKKVRLVAPTDATVFISGETGSGKELIAKAIHENSTRKDGPFISLNCGAIPKDLMESELFGYVEGAFTGAKRQGVKGKFEQANRGTIFLDEIGEIPQTMQVALLRVLQERIVTPIGSIKEIPLDIRIITATHREITELVYEGAFREDLYYRLNVYPIDVPPLRERKEDIPHLVQYLCRKNNWTLPFTDDVYNRLRDYEWPGNIRELQNVLERLHILFSDGLLEQDEMLNSLQSIWVNKPLKSSPMELEGIEDCDKKLKAREKIQRECMLEALQKTKGNVTAAAKLLDIPRSTFYKRLQRFGL</sequence>
<reference evidence="7 8" key="1">
    <citation type="submission" date="2022-06" db="EMBL/GenBank/DDBJ databases">
        <authorList>
            <person name="Jeon C.O."/>
        </authorList>
    </citation>
    <scope>NUCLEOTIDE SEQUENCE [LARGE SCALE GENOMIC DNA]</scope>
    <source>
        <strain evidence="7 8">KCTC 13943</strain>
    </source>
</reference>
<dbReference type="InterPro" id="IPR025662">
    <property type="entry name" value="Sigma_54_int_dom_ATP-bd_1"/>
</dbReference>
<dbReference type="InterPro" id="IPR029016">
    <property type="entry name" value="GAF-like_dom_sf"/>
</dbReference>
<dbReference type="Gene3D" id="1.10.10.60">
    <property type="entry name" value="Homeodomain-like"/>
    <property type="match status" value="1"/>
</dbReference>
<keyword evidence="5" id="KW-0804">Transcription</keyword>
<dbReference type="Gene3D" id="3.30.450.40">
    <property type="match status" value="1"/>
</dbReference>
<dbReference type="InterPro" id="IPR002197">
    <property type="entry name" value="HTH_Fis"/>
</dbReference>
<dbReference type="Pfam" id="PF00158">
    <property type="entry name" value="Sigma54_activat"/>
    <property type="match status" value="1"/>
</dbReference>
<dbReference type="PRINTS" id="PR01590">
    <property type="entry name" value="HTHFIS"/>
</dbReference>
<dbReference type="Pfam" id="PF01590">
    <property type="entry name" value="GAF"/>
    <property type="match status" value="1"/>
</dbReference>
<dbReference type="SMART" id="SM00382">
    <property type="entry name" value="AAA"/>
    <property type="match status" value="1"/>
</dbReference>
<dbReference type="InterPro" id="IPR027417">
    <property type="entry name" value="P-loop_NTPase"/>
</dbReference>
<dbReference type="InterPro" id="IPR003018">
    <property type="entry name" value="GAF"/>
</dbReference>
<keyword evidence="1" id="KW-0547">Nucleotide-binding</keyword>
<feature type="domain" description="Sigma-54 factor interaction" evidence="6">
    <location>
        <begin position="314"/>
        <end position="539"/>
    </location>
</feature>
<dbReference type="InterPro" id="IPR025944">
    <property type="entry name" value="Sigma_54_int_dom_CS"/>
</dbReference>